<proteinExistence type="predicted"/>
<evidence type="ECO:0000256" key="2">
    <source>
        <dbReference type="SAM" id="SignalP"/>
    </source>
</evidence>
<feature type="compositionally biased region" description="Low complexity" evidence="1">
    <location>
        <begin position="33"/>
        <end position="45"/>
    </location>
</feature>
<feature type="domain" description="AMIN-like" evidence="3">
    <location>
        <begin position="113"/>
        <end position="232"/>
    </location>
</feature>
<dbReference type="InterPro" id="IPR056303">
    <property type="entry name" value="AMIN-like"/>
</dbReference>
<evidence type="ECO:0000259" key="3">
    <source>
        <dbReference type="Pfam" id="PF24837"/>
    </source>
</evidence>
<reference evidence="4 5" key="1">
    <citation type="submission" date="2021-01" db="EMBL/GenBank/DDBJ databases">
        <title>Whole genome shotgun sequence of Asanoa iriomotensis NBRC 100142.</title>
        <authorList>
            <person name="Komaki H."/>
            <person name="Tamura T."/>
        </authorList>
    </citation>
    <scope>NUCLEOTIDE SEQUENCE [LARGE SCALE GENOMIC DNA]</scope>
    <source>
        <strain evidence="4 5">NBRC 100142</strain>
    </source>
</reference>
<dbReference type="Proteomes" id="UP000624325">
    <property type="component" value="Unassembled WGS sequence"/>
</dbReference>
<protein>
    <recommendedName>
        <fullName evidence="3">AMIN-like domain-containing protein</fullName>
    </recommendedName>
</protein>
<feature type="signal peptide" evidence="2">
    <location>
        <begin position="1"/>
        <end position="25"/>
    </location>
</feature>
<keyword evidence="2" id="KW-0732">Signal</keyword>
<keyword evidence="5" id="KW-1185">Reference proteome</keyword>
<comment type="caution">
    <text evidence="4">The sequence shown here is derived from an EMBL/GenBank/DDBJ whole genome shotgun (WGS) entry which is preliminary data.</text>
</comment>
<sequence length="247" mass="26316">MARQSRMKRSFVPLLALLAALGVGACERGATGGTPAAPRAPATTASEMPDSPDPVAPPAATDEPQQPPAQPAAATPARPYRVTYGWAVPSRPARVPHRVVLRDPPAPPLPFLVRVQVGDHPGENPAYTRITFAFDSAWPTYEIAYQRDLTQDGSGNPVPLPGNSVLRITFTDAQGHDEQGHQTQRPGTNLGYPTLKGYGFGGDFEGHVTYGLGIQVKPNSDQALPIRVGELVRADGTYVVAVDVRRS</sequence>
<dbReference type="EMBL" id="BONC01000103">
    <property type="protein sequence ID" value="GIF61392.1"/>
    <property type="molecule type" value="Genomic_DNA"/>
</dbReference>
<feature type="region of interest" description="Disordered" evidence="1">
    <location>
        <begin position="27"/>
        <end position="77"/>
    </location>
</feature>
<evidence type="ECO:0000313" key="5">
    <source>
        <dbReference type="Proteomes" id="UP000624325"/>
    </source>
</evidence>
<feature type="chain" id="PRO_5045394753" description="AMIN-like domain-containing protein" evidence="2">
    <location>
        <begin position="26"/>
        <end position="247"/>
    </location>
</feature>
<evidence type="ECO:0000313" key="4">
    <source>
        <dbReference type="EMBL" id="GIF61392.1"/>
    </source>
</evidence>
<name>A0ABQ4CF45_9ACTN</name>
<evidence type="ECO:0000256" key="1">
    <source>
        <dbReference type="SAM" id="MobiDB-lite"/>
    </source>
</evidence>
<accession>A0ABQ4CF45</accession>
<dbReference type="PROSITE" id="PS51257">
    <property type="entry name" value="PROKAR_LIPOPROTEIN"/>
    <property type="match status" value="1"/>
</dbReference>
<organism evidence="4 5">
    <name type="scientific">Asanoa iriomotensis</name>
    <dbReference type="NCBI Taxonomy" id="234613"/>
    <lineage>
        <taxon>Bacteria</taxon>
        <taxon>Bacillati</taxon>
        <taxon>Actinomycetota</taxon>
        <taxon>Actinomycetes</taxon>
        <taxon>Micromonosporales</taxon>
        <taxon>Micromonosporaceae</taxon>
        <taxon>Asanoa</taxon>
    </lineage>
</organism>
<gene>
    <name evidence="4" type="ORF">Air01nite_74870</name>
</gene>
<dbReference type="Pfam" id="PF24837">
    <property type="entry name" value="AMIN-like"/>
    <property type="match status" value="1"/>
</dbReference>